<organism evidence="2">
    <name type="scientific">Arundo donax</name>
    <name type="common">Giant reed</name>
    <name type="synonym">Donax arundinaceus</name>
    <dbReference type="NCBI Taxonomy" id="35708"/>
    <lineage>
        <taxon>Eukaryota</taxon>
        <taxon>Viridiplantae</taxon>
        <taxon>Streptophyta</taxon>
        <taxon>Embryophyta</taxon>
        <taxon>Tracheophyta</taxon>
        <taxon>Spermatophyta</taxon>
        <taxon>Magnoliopsida</taxon>
        <taxon>Liliopsida</taxon>
        <taxon>Poales</taxon>
        <taxon>Poaceae</taxon>
        <taxon>PACMAD clade</taxon>
        <taxon>Arundinoideae</taxon>
        <taxon>Arundineae</taxon>
        <taxon>Arundo</taxon>
    </lineage>
</organism>
<keyword evidence="1" id="KW-1133">Transmembrane helix</keyword>
<protein>
    <submittedName>
        <fullName evidence="2">Uncharacterized protein</fullName>
    </submittedName>
</protein>
<proteinExistence type="predicted"/>
<accession>A0A0A9GB60</accession>
<evidence type="ECO:0000256" key="1">
    <source>
        <dbReference type="SAM" id="Phobius"/>
    </source>
</evidence>
<dbReference type="EMBL" id="GBRH01177232">
    <property type="protein sequence ID" value="JAE20664.1"/>
    <property type="molecule type" value="Transcribed_RNA"/>
</dbReference>
<sequence length="59" mass="6919">MSLVVRVFFSSLLLFPYLSVTWYTTAVSKLMLLVRWPKLLLILVTDKIFVVFLAILRSR</sequence>
<keyword evidence="1" id="KW-0812">Transmembrane</keyword>
<name>A0A0A9GB60_ARUDO</name>
<keyword evidence="1" id="KW-0472">Membrane</keyword>
<dbReference type="AlphaFoldDB" id="A0A0A9GB60"/>
<reference evidence="2" key="2">
    <citation type="journal article" date="2015" name="Data Brief">
        <title>Shoot transcriptome of the giant reed, Arundo donax.</title>
        <authorList>
            <person name="Barrero R.A."/>
            <person name="Guerrero F.D."/>
            <person name="Moolhuijzen P."/>
            <person name="Goolsby J.A."/>
            <person name="Tidwell J."/>
            <person name="Bellgard S.E."/>
            <person name="Bellgard M.I."/>
        </authorList>
    </citation>
    <scope>NUCLEOTIDE SEQUENCE</scope>
    <source>
        <tissue evidence="2">Shoot tissue taken approximately 20 cm above the soil surface</tissue>
    </source>
</reference>
<reference evidence="2" key="1">
    <citation type="submission" date="2014-09" db="EMBL/GenBank/DDBJ databases">
        <authorList>
            <person name="Magalhaes I.L.F."/>
            <person name="Oliveira U."/>
            <person name="Santos F.R."/>
            <person name="Vidigal T.H.D.A."/>
            <person name="Brescovit A.D."/>
            <person name="Santos A.J."/>
        </authorList>
    </citation>
    <scope>NUCLEOTIDE SEQUENCE</scope>
    <source>
        <tissue evidence="2">Shoot tissue taken approximately 20 cm above the soil surface</tissue>
    </source>
</reference>
<evidence type="ECO:0000313" key="2">
    <source>
        <dbReference type="EMBL" id="JAE20664.1"/>
    </source>
</evidence>
<feature type="transmembrane region" description="Helical" evidence="1">
    <location>
        <begin position="36"/>
        <end position="56"/>
    </location>
</feature>